<dbReference type="EMBL" id="CAMXCT020006673">
    <property type="protein sequence ID" value="CAL1171443.1"/>
    <property type="molecule type" value="Genomic_DNA"/>
</dbReference>
<dbReference type="GO" id="GO:0015074">
    <property type="term" value="P:DNA integration"/>
    <property type="evidence" value="ECO:0007669"/>
    <property type="project" value="InterPro"/>
</dbReference>
<dbReference type="SUPFAM" id="SSF53098">
    <property type="entry name" value="Ribonuclease H-like"/>
    <property type="match status" value="1"/>
</dbReference>
<feature type="compositionally biased region" description="Acidic residues" evidence="2">
    <location>
        <begin position="1595"/>
        <end position="1604"/>
    </location>
</feature>
<dbReference type="SUPFAM" id="SSF57756">
    <property type="entry name" value="Retrovirus zinc finger-like domains"/>
    <property type="match status" value="1"/>
</dbReference>
<dbReference type="EMBL" id="CAMXCT010006673">
    <property type="protein sequence ID" value="CAI4018068.1"/>
    <property type="molecule type" value="Genomic_DNA"/>
</dbReference>
<feature type="compositionally biased region" description="Basic and acidic residues" evidence="2">
    <location>
        <begin position="975"/>
        <end position="986"/>
    </location>
</feature>
<keyword evidence="7" id="KW-0645">Protease</keyword>
<evidence type="ECO:0000313" key="7">
    <source>
        <dbReference type="EMBL" id="CAL4805380.1"/>
    </source>
</evidence>
<dbReference type="GO" id="GO:0008233">
    <property type="term" value="F:peptidase activity"/>
    <property type="evidence" value="ECO:0007669"/>
    <property type="project" value="UniProtKB-KW"/>
</dbReference>
<keyword evidence="7" id="KW-0378">Hydrolase</keyword>
<feature type="compositionally biased region" description="Basic and acidic residues" evidence="2">
    <location>
        <begin position="2183"/>
        <end position="2201"/>
    </location>
</feature>
<keyword evidence="1" id="KW-0862">Zinc</keyword>
<name>A0A9P1M3E8_9DINO</name>
<feature type="domain" description="CCHC-type" evidence="3">
    <location>
        <begin position="437"/>
        <end position="453"/>
    </location>
</feature>
<evidence type="ECO:0000313" key="5">
    <source>
        <dbReference type="EMBL" id="CAI4018068.1"/>
    </source>
</evidence>
<dbReference type="InterPro" id="IPR001878">
    <property type="entry name" value="Znf_CCHC"/>
</dbReference>
<feature type="region of interest" description="Disordered" evidence="2">
    <location>
        <begin position="930"/>
        <end position="1031"/>
    </location>
</feature>
<dbReference type="OrthoDB" id="775972at2759"/>
<feature type="compositionally biased region" description="Polar residues" evidence="2">
    <location>
        <begin position="1578"/>
        <end position="1590"/>
    </location>
</feature>
<dbReference type="PROSITE" id="PS50994">
    <property type="entry name" value="INTEGRASE"/>
    <property type="match status" value="1"/>
</dbReference>
<gene>
    <name evidence="5" type="ORF">C1SCF055_LOCUS42666</name>
</gene>
<feature type="compositionally biased region" description="Basic and acidic residues" evidence="2">
    <location>
        <begin position="952"/>
        <end position="961"/>
    </location>
</feature>
<dbReference type="InterPro" id="IPR036875">
    <property type="entry name" value="Znf_CCHC_sf"/>
</dbReference>
<dbReference type="GO" id="GO:0008270">
    <property type="term" value="F:zinc ion binding"/>
    <property type="evidence" value="ECO:0007669"/>
    <property type="project" value="UniProtKB-KW"/>
</dbReference>
<feature type="compositionally biased region" description="Gly residues" evidence="2">
    <location>
        <begin position="408"/>
        <end position="418"/>
    </location>
</feature>
<dbReference type="InterPro" id="IPR013103">
    <property type="entry name" value="RVT_2"/>
</dbReference>
<keyword evidence="1" id="KW-0863">Zinc-finger</keyword>
<dbReference type="InterPro" id="IPR001584">
    <property type="entry name" value="Integrase_cat-core"/>
</dbReference>
<feature type="region of interest" description="Disordered" evidence="2">
    <location>
        <begin position="1578"/>
        <end position="1611"/>
    </location>
</feature>
<feature type="compositionally biased region" description="Low complexity" evidence="2">
    <location>
        <begin position="35"/>
        <end position="51"/>
    </location>
</feature>
<feature type="compositionally biased region" description="Pro residues" evidence="2">
    <location>
        <begin position="2064"/>
        <end position="2080"/>
    </location>
</feature>
<dbReference type="GO" id="GO:0006508">
    <property type="term" value="P:proteolysis"/>
    <property type="evidence" value="ECO:0007669"/>
    <property type="project" value="UniProtKB-KW"/>
</dbReference>
<dbReference type="EMBL" id="CAMXCT030006673">
    <property type="protein sequence ID" value="CAL4805380.1"/>
    <property type="molecule type" value="Genomic_DNA"/>
</dbReference>
<dbReference type="PROSITE" id="PS50158">
    <property type="entry name" value="ZF_CCHC"/>
    <property type="match status" value="1"/>
</dbReference>
<feature type="region of interest" description="Disordered" evidence="2">
    <location>
        <begin position="2821"/>
        <end position="2848"/>
    </location>
</feature>
<evidence type="ECO:0000256" key="1">
    <source>
        <dbReference type="PROSITE-ProRule" id="PRU00047"/>
    </source>
</evidence>
<evidence type="ECO:0000256" key="2">
    <source>
        <dbReference type="SAM" id="MobiDB-lite"/>
    </source>
</evidence>
<feature type="region of interest" description="Disordered" evidence="2">
    <location>
        <begin position="800"/>
        <end position="882"/>
    </location>
</feature>
<dbReference type="Gene3D" id="3.30.420.10">
    <property type="entry name" value="Ribonuclease H-like superfamily/Ribonuclease H"/>
    <property type="match status" value="1"/>
</dbReference>
<feature type="compositionally biased region" description="Basic and acidic residues" evidence="2">
    <location>
        <begin position="1002"/>
        <end position="1020"/>
    </location>
</feature>
<feature type="compositionally biased region" description="Basic and acidic residues" evidence="2">
    <location>
        <begin position="865"/>
        <end position="875"/>
    </location>
</feature>
<evidence type="ECO:0000313" key="8">
    <source>
        <dbReference type="Proteomes" id="UP001152797"/>
    </source>
</evidence>
<evidence type="ECO:0000259" key="4">
    <source>
        <dbReference type="PROSITE" id="PS50994"/>
    </source>
</evidence>
<evidence type="ECO:0000313" key="6">
    <source>
        <dbReference type="EMBL" id="CAL1171443.1"/>
    </source>
</evidence>
<accession>A0A9P1M3E8</accession>
<feature type="compositionally biased region" description="Basic and acidic residues" evidence="2">
    <location>
        <begin position="2821"/>
        <end position="2835"/>
    </location>
</feature>
<evidence type="ECO:0000259" key="3">
    <source>
        <dbReference type="PROSITE" id="PS50158"/>
    </source>
</evidence>
<dbReference type="GO" id="GO:0003676">
    <property type="term" value="F:nucleic acid binding"/>
    <property type="evidence" value="ECO:0007669"/>
    <property type="project" value="InterPro"/>
</dbReference>
<feature type="domain" description="Integrase catalytic" evidence="4">
    <location>
        <begin position="1679"/>
        <end position="1853"/>
    </location>
</feature>
<feature type="compositionally biased region" description="Basic and acidic residues" evidence="2">
    <location>
        <begin position="930"/>
        <end position="939"/>
    </location>
</feature>
<feature type="region of interest" description="Disordered" evidence="2">
    <location>
        <begin position="396"/>
        <end position="426"/>
    </location>
</feature>
<organism evidence="5">
    <name type="scientific">Cladocopium goreaui</name>
    <dbReference type="NCBI Taxonomy" id="2562237"/>
    <lineage>
        <taxon>Eukaryota</taxon>
        <taxon>Sar</taxon>
        <taxon>Alveolata</taxon>
        <taxon>Dinophyceae</taxon>
        <taxon>Suessiales</taxon>
        <taxon>Symbiodiniaceae</taxon>
        <taxon>Cladocopium</taxon>
    </lineage>
</organism>
<keyword evidence="8" id="KW-1185">Reference proteome</keyword>
<dbReference type="Pfam" id="PF07727">
    <property type="entry name" value="RVT_2"/>
    <property type="match status" value="1"/>
</dbReference>
<dbReference type="Gene3D" id="4.10.60.10">
    <property type="entry name" value="Zinc finger, CCHC-type"/>
    <property type="match status" value="1"/>
</dbReference>
<reference evidence="5" key="1">
    <citation type="submission" date="2022-10" db="EMBL/GenBank/DDBJ databases">
        <authorList>
            <person name="Chen Y."/>
            <person name="Dougan E. K."/>
            <person name="Chan C."/>
            <person name="Rhodes N."/>
            <person name="Thang M."/>
        </authorList>
    </citation>
    <scope>NUCLEOTIDE SEQUENCE</scope>
</reference>
<dbReference type="SMART" id="SM00343">
    <property type="entry name" value="ZnF_C2HC"/>
    <property type="match status" value="1"/>
</dbReference>
<sequence>MASGSGPHPDHGRGEGDGDAPEPEDQPRAGRAWYGAGRSAADGDGSATASGEHGPQNGVAGHQHQTSGAEEGDPLQVQDPWVPAGRSTAAQDSGLVREEAATWQTRSWDSTWNHDQWGAHDWSAGGWRGSDWRWDQWGSPFNTKPDMLDPPTWPGWSHRRLWIQSIRRWNKQTDIPLHRRADRVLRSLGWDLQSDFEHLDDEVLSSTLYLEAIIEVMNAKAGVREDDEKRRAYRQAISENQRLREESLAQYAIRRQKDFRNAANYGVVIPNSLKAMLLKEGAGLSDQNQQNLTALLQGNDEDPDLVARCLSRMDVRSDRLSAYVDDAAREPSYLADTDAASEDDDVFENEEVLQELDKMELNEDQICEVFAVLERKRSWKENKLFKADIRKDRGSFIKDGNNGYPRGQAGGPPAGGVAGRNPSRQGFNRDQLKKISRCRLCQKKGHWAAECPSKKGAGGATAFAYCSASADVSRSAFTFLSVMEVRQAIRQVLYGDDQHGDGGWAFLTLDGGEAVLDIGATQDLIGLSALEDLTKELKKVGLKPVKIDKPVSTPTGIGGSARALYAVLLPISPGGIPGILEMTVLEGNVPPLLSVGFLDFLKASIDLSEDKLVLRTLNLELPMNKISTGHRTISLVKWKGGDFPIPDDVQEKYGLPEHAFNISASAFCAYPKSAAAEFVRPQHEEPIQGSISKFSFSHEPNIFSDFHTPQAINFVTDRADSATCCSAVQTHPVFPGVESVENSFQGDRGVAHLAQSFESSELRHDQICHGEHSQTRSLACSQTRSLACEQRDDVYQEPELRCSSNSMGSSLCPHRSASSATDGEHSRLSCRARMASTAERDERTAGDQPGGLQEPGSCRASDQVRSWDEVADARGTHSGRVSSSFRCLDQPVQPICKMDSVSEMSGQSVVPVPASGEELSPELGPERCNDTTDRAHVPHSEGTTCGTWQNSRDTDGLESHGGDSPGPGGCDVELPESRGTDEHGDATGRPVPGGAGAWAGSDAEHDAAKPDTGSEARCHSDTVPARELSPGCTRGGSMVGCGVGRVQSGLNVQSERDDAQLRQQQPRPWPTWMVRTGTIATAALLTWHQCSPDFQDQLHGLGFEREECYIFKYDLGVDHPACPDYKVVPGANDQRHSTECPGLEVCPDYEVVPGADDRRHSQVCSGDKVCPGDAVHPGATECVRQLMSTGETQFVDPTSRPTWVPPFAQHRHQRLTNCTSLESEALGDPNWCTIWRRVVTEMGDIIEDSPGPHAALDFATPLDLRVSCWGLPLDFVRLANFSTQEVLPLRLDSEGQVSEEGTYWAVHSDLLSEEVIGFWTEASHDVSSKGEIHRCAQNLCFLAKNTTNGGNRRLDFAELFSPPRVSPLAQQMGLKVDASAVFDLTAGWDVRNKEHRRRFRTFQSERRPKTLMASPECKAFSPLQNINKERLDPEYLRKILTEGQLMWDYSLEAVNTQTVNDDYFGLEHPERASSWKLPQTQRLLRRPDVAVIIFDQCALGLTVVPDGMLSRKTTRIATNNPWLAKRLLQAQCVGGHPHRQLIGGLPALAQEYPPALCQCIAESARDAALGLSPPSFVTEPTVSDEPSWNFPTLAEGEEGEEENEPAVAEPVTSGTIPVVTEAQKRLVRRVHINTGHPPRDRLLRALRAAGALPQVLHYVQHDFDCEICQSRSGPDVRRKAQLPKTYSFNKVLCVDFFYVKWREHQIAVLNMVDLGSGYQVAVRAPVAEGTHGGTPTSEMAWRLLLTTWIRHYGAPQLILCDAGNEFRGFFERSLENMGIFQHVIHPESPWENGKCERHGGWLKSKIDRELTSGRSVVQTLEDLDELLSSLTTTKNTWLNKGGFTPYQLVFGSLPRIPGELLADDELAQHGMRDAFEDPMEVDEAAGEYRRRHQIRERARQLAMQQDSTDAIKAATKAAPHQDRPWRPGQWVYVFRRARANQELHLRDRWVGPGIVVLVNNSTVYVGMRSRLWRCSAEQLRPALSSEILGKDLASDPALSTLLRQVISGQRAGAVDVAREGPPPGGSGCEPVERADGVQLADQPLHGPLRPHDHLPQQAPQEVLPVPPGLSPHVPLLPPAPVQSTPSSRRSSTREPASEPGAVISPNNVPQRGQEHAEPQLPPIPEQDTRDERSDDDASSGEPLSKAPRLTSPQMRSSDSSSSAMPAHEEATTTRAPGTPIRGLLDRVLRSPRRERSPRRDSTTTLTPVEHIDSTNRVAQQIREFDHMSLPQESSDQAATESVTFWNFLSGLPQTDKKRNDEISLKELSAEEKKLFEESDRLEWEAILQTKAVHVIYGEEAQKIRQQFSDRIVSSRMVRRKKPQPLLHSWKAKSRWCLHGHTDPDTGLLVTYAPTPQTEGIMLFLQTAINHQMTIAFADVKNAFCQSRPMKRQRGPIFAEPCPGLPLPPGALISIDVPVYGLDDAPAEWRATVSDFTVKDLKAERNVVEPCWYSIFEPKTRRLLGQILVEVDDFIIAALPEHYDKLQKQMQDRFTFGKWEVNEAEFAGRHIRCTPEAIYIDQHKYIQEQVHPIALPKGRRQQAKESVSDDEFTALRSLIYRINWVGRETRPEAAGLASIMASKLKHAKVEDILVVNKFVNYLRSTSDRAIKIWAFDPREMAFVVFSDAGGINTKGSNLLDEEGLPTDSTQGAWLVLATERLPHGRQKVRATPLAWRSSKLKRKVFSTYGGETQSMLQGVSEVDWLQVMYRDATAHDVALSNWRCSLSPHMLVMKGDCELGGRQQQCSVTDAKSLYDCLLRENPSGKQDRKSALELAIVLRDLQETKSMVRWVPHQKMLVDGLTKEDPLKASDALHQFLKSGVLEDGHPRSQGRSEDGQDGLPKLENGWVRPSTQSSTYLRQYIMSDLERWRQLFREEAQRCVKELREVIEQDGRGVMARHPIRHLMTEGNRAIRAIRAKSRQGYQGNEVILVASTLSEELLLQLEAQRKTDQAETESLRSHVEAWGGPQNGTAAQLASIGLNMFELVQEQKECTMGVHGTGVPLASLFKPPVLGPHRPCFVTLSSSCAV</sequence>
<protein>
    <submittedName>
        <fullName evidence="7">Copia protein (Gag-int-pol protein) [Cleaved into: Copia VLP protein Copia protease ]</fullName>
    </submittedName>
</protein>
<proteinExistence type="predicted"/>
<feature type="region of interest" description="Disordered" evidence="2">
    <location>
        <begin position="2041"/>
        <end position="2208"/>
    </location>
</feature>
<reference evidence="6" key="2">
    <citation type="submission" date="2024-04" db="EMBL/GenBank/DDBJ databases">
        <authorList>
            <person name="Chen Y."/>
            <person name="Shah S."/>
            <person name="Dougan E. K."/>
            <person name="Thang M."/>
            <person name="Chan C."/>
        </authorList>
    </citation>
    <scope>NUCLEOTIDE SEQUENCE [LARGE SCALE GENOMIC DNA]</scope>
</reference>
<dbReference type="InterPro" id="IPR036397">
    <property type="entry name" value="RNaseH_sf"/>
</dbReference>
<feature type="region of interest" description="Disordered" evidence="2">
    <location>
        <begin position="1"/>
        <end position="104"/>
    </location>
</feature>
<dbReference type="Proteomes" id="UP001152797">
    <property type="component" value="Unassembled WGS sequence"/>
</dbReference>
<dbReference type="InterPro" id="IPR012337">
    <property type="entry name" value="RNaseH-like_sf"/>
</dbReference>
<comment type="caution">
    <text evidence="5">The sequence shown here is derived from an EMBL/GenBank/DDBJ whole genome shotgun (WGS) entry which is preliminary data.</text>
</comment>
<keyword evidence="1" id="KW-0479">Metal-binding</keyword>
<feature type="compositionally biased region" description="Polar residues" evidence="2">
    <location>
        <begin position="941"/>
        <end position="951"/>
    </location>
</feature>